<gene>
    <name evidence="1" type="ORF">GJ700_01760</name>
</gene>
<proteinExistence type="predicted"/>
<accession>A0A7X2IJ55</accession>
<evidence type="ECO:0000313" key="1">
    <source>
        <dbReference type="EMBL" id="MRV70448.1"/>
    </source>
</evidence>
<dbReference type="RefSeq" id="WP_154370920.1">
    <property type="nucleotide sequence ID" value="NZ_WKJJ01000001.1"/>
</dbReference>
<protein>
    <submittedName>
        <fullName evidence="1">Uncharacterized protein</fullName>
    </submittedName>
</protein>
<dbReference type="EMBL" id="WKJJ01000001">
    <property type="protein sequence ID" value="MRV70448.1"/>
    <property type="molecule type" value="Genomic_DNA"/>
</dbReference>
<keyword evidence="2" id="KW-1185">Reference proteome</keyword>
<organism evidence="1 2">
    <name type="scientific">Pseudoduganella rivuli</name>
    <dbReference type="NCBI Taxonomy" id="2666085"/>
    <lineage>
        <taxon>Bacteria</taxon>
        <taxon>Pseudomonadati</taxon>
        <taxon>Pseudomonadota</taxon>
        <taxon>Betaproteobacteria</taxon>
        <taxon>Burkholderiales</taxon>
        <taxon>Oxalobacteraceae</taxon>
        <taxon>Telluria group</taxon>
        <taxon>Pseudoduganella</taxon>
    </lineage>
</organism>
<comment type="caution">
    <text evidence="1">The sequence shown here is derived from an EMBL/GenBank/DDBJ whole genome shotgun (WGS) entry which is preliminary data.</text>
</comment>
<reference evidence="1 2" key="1">
    <citation type="submission" date="2019-11" db="EMBL/GenBank/DDBJ databases">
        <title>Novel species isolated from a subtropical stream in China.</title>
        <authorList>
            <person name="Lu H."/>
        </authorList>
    </citation>
    <scope>NUCLEOTIDE SEQUENCE [LARGE SCALE GENOMIC DNA]</scope>
    <source>
        <strain evidence="1 2">FT92W</strain>
    </source>
</reference>
<name>A0A7X2IJ55_9BURK</name>
<dbReference type="AlphaFoldDB" id="A0A7X2IJ55"/>
<dbReference type="Proteomes" id="UP000446768">
    <property type="component" value="Unassembled WGS sequence"/>
</dbReference>
<evidence type="ECO:0000313" key="2">
    <source>
        <dbReference type="Proteomes" id="UP000446768"/>
    </source>
</evidence>
<sequence>MSMHVDGSAGPREEGELQRYRHALQAALGLAASARFEVGEGAGHVFAYSRADGVIYVLLKARRHATARFSFVSTALALSGHLGKLVVPRQNSLRAVFADGAPPDMVTAYRFAVEDPGGVQAP</sequence>